<reference evidence="14" key="1">
    <citation type="submission" date="2018-05" db="EMBL/GenBank/DDBJ databases">
        <authorList>
            <person name="Lanie J.A."/>
            <person name="Ng W.-L."/>
            <person name="Kazmierczak K.M."/>
            <person name="Andrzejewski T.M."/>
            <person name="Davidsen T.M."/>
            <person name="Wayne K.J."/>
            <person name="Tettelin H."/>
            <person name="Glass J.I."/>
            <person name="Rusch D."/>
            <person name="Podicherti R."/>
            <person name="Tsui H.-C.T."/>
            <person name="Winkler M.E."/>
        </authorList>
    </citation>
    <scope>NUCLEOTIDE SEQUENCE</scope>
</reference>
<evidence type="ECO:0000256" key="7">
    <source>
        <dbReference type="ARBA" id="ARBA00022967"/>
    </source>
</evidence>
<sequence length="71" mass="7789">MVIWNVSPALHTPLMSVTNAISSIIVIGALIQISSADKVIMWMAICTLLITSINIAGGFAVTRRMLEMFRR</sequence>
<evidence type="ECO:0000256" key="6">
    <source>
        <dbReference type="ARBA" id="ARBA00022857"/>
    </source>
</evidence>
<organism evidence="14">
    <name type="scientific">marine metagenome</name>
    <dbReference type="NCBI Taxonomy" id="408172"/>
    <lineage>
        <taxon>unclassified sequences</taxon>
        <taxon>metagenomes</taxon>
        <taxon>ecological metagenomes</taxon>
    </lineage>
</organism>
<dbReference type="AlphaFoldDB" id="A0A383ALW2"/>
<dbReference type="GO" id="GO:0050661">
    <property type="term" value="F:NADP binding"/>
    <property type="evidence" value="ECO:0007669"/>
    <property type="project" value="TreeGrafter"/>
</dbReference>
<gene>
    <name evidence="14" type="ORF">METZ01_LOCUS461383</name>
</gene>
<evidence type="ECO:0000256" key="12">
    <source>
        <dbReference type="SAM" id="Phobius"/>
    </source>
</evidence>
<feature type="transmembrane region" description="Helical" evidence="12">
    <location>
        <begin position="12"/>
        <end position="33"/>
    </location>
</feature>
<evidence type="ECO:0000256" key="3">
    <source>
        <dbReference type="ARBA" id="ARBA00022475"/>
    </source>
</evidence>
<dbReference type="EC" id="7.1.1.1" evidence="2"/>
<evidence type="ECO:0000256" key="9">
    <source>
        <dbReference type="ARBA" id="ARBA00023027"/>
    </source>
</evidence>
<dbReference type="GO" id="GO:0008750">
    <property type="term" value="F:proton-translocating NAD(P)+ transhydrogenase activity"/>
    <property type="evidence" value="ECO:0007669"/>
    <property type="project" value="UniProtKB-EC"/>
</dbReference>
<comment type="catalytic activity">
    <reaction evidence="11">
        <text>NAD(+) + NADPH + H(+)(in) = NADH + NADP(+) + H(+)(out)</text>
        <dbReference type="Rhea" id="RHEA:47992"/>
        <dbReference type="ChEBI" id="CHEBI:15378"/>
        <dbReference type="ChEBI" id="CHEBI:57540"/>
        <dbReference type="ChEBI" id="CHEBI:57783"/>
        <dbReference type="ChEBI" id="CHEBI:57945"/>
        <dbReference type="ChEBI" id="CHEBI:58349"/>
        <dbReference type="EC" id="7.1.1.1"/>
    </reaction>
</comment>
<keyword evidence="8 12" id="KW-1133">Transmembrane helix</keyword>
<protein>
    <recommendedName>
        <fullName evidence="2">proton-translocating NAD(P)(+) transhydrogenase</fullName>
        <ecNumber evidence="2">7.1.1.1</ecNumber>
    </recommendedName>
</protein>
<dbReference type="InterPro" id="IPR024605">
    <property type="entry name" value="NADP_transhyd_a_C"/>
</dbReference>
<keyword evidence="3" id="KW-1003">Cell membrane</keyword>
<evidence type="ECO:0000259" key="13">
    <source>
        <dbReference type="Pfam" id="PF12769"/>
    </source>
</evidence>
<keyword evidence="10 12" id="KW-0472">Membrane</keyword>
<evidence type="ECO:0000256" key="11">
    <source>
        <dbReference type="ARBA" id="ARBA00048202"/>
    </source>
</evidence>
<dbReference type="PANTHER" id="PTHR10160:SF19">
    <property type="entry name" value="PROTON-TRANSLOCATING NAD(P)(+) TRANSHYDROGENASE"/>
    <property type="match status" value="1"/>
</dbReference>
<feature type="domain" description="NAD(P) transhydrogenase alpha subunit C-terminal" evidence="13">
    <location>
        <begin position="2"/>
        <end position="71"/>
    </location>
</feature>
<evidence type="ECO:0000256" key="2">
    <source>
        <dbReference type="ARBA" id="ARBA00012943"/>
    </source>
</evidence>
<keyword evidence="9" id="KW-0520">NAD</keyword>
<keyword evidence="5 12" id="KW-0812">Transmembrane</keyword>
<dbReference type="EMBL" id="UINC01193091">
    <property type="protein sequence ID" value="SVE08529.1"/>
    <property type="molecule type" value="Genomic_DNA"/>
</dbReference>
<evidence type="ECO:0000256" key="10">
    <source>
        <dbReference type="ARBA" id="ARBA00023136"/>
    </source>
</evidence>
<name>A0A383ALW2_9ZZZZ</name>
<evidence type="ECO:0000256" key="1">
    <source>
        <dbReference type="ARBA" id="ARBA00004429"/>
    </source>
</evidence>
<comment type="subcellular location">
    <subcellularLocation>
        <location evidence="1">Cell inner membrane</location>
        <topology evidence="1">Multi-pass membrane protein</topology>
    </subcellularLocation>
</comment>
<dbReference type="PANTHER" id="PTHR10160">
    <property type="entry name" value="NAD(P) TRANSHYDROGENASE"/>
    <property type="match status" value="1"/>
</dbReference>
<proteinExistence type="predicted"/>
<accession>A0A383ALW2</accession>
<evidence type="ECO:0000256" key="4">
    <source>
        <dbReference type="ARBA" id="ARBA00022519"/>
    </source>
</evidence>
<keyword evidence="7" id="KW-1278">Translocase</keyword>
<evidence type="ECO:0000313" key="14">
    <source>
        <dbReference type="EMBL" id="SVE08529.1"/>
    </source>
</evidence>
<keyword evidence="6" id="KW-0521">NADP</keyword>
<feature type="transmembrane region" description="Helical" evidence="12">
    <location>
        <begin position="39"/>
        <end position="61"/>
    </location>
</feature>
<evidence type="ECO:0000256" key="8">
    <source>
        <dbReference type="ARBA" id="ARBA00022989"/>
    </source>
</evidence>
<evidence type="ECO:0000256" key="5">
    <source>
        <dbReference type="ARBA" id="ARBA00022692"/>
    </source>
</evidence>
<dbReference type="GO" id="GO:0005886">
    <property type="term" value="C:plasma membrane"/>
    <property type="evidence" value="ECO:0007669"/>
    <property type="project" value="UniProtKB-SubCell"/>
</dbReference>
<keyword evidence="4" id="KW-0997">Cell inner membrane</keyword>
<dbReference type="Pfam" id="PF12769">
    <property type="entry name" value="PNTB_4TM"/>
    <property type="match status" value="1"/>
</dbReference>
<dbReference type="GO" id="GO:0006740">
    <property type="term" value="P:NADPH regeneration"/>
    <property type="evidence" value="ECO:0007669"/>
    <property type="project" value="TreeGrafter"/>
</dbReference>